<evidence type="ECO:0000313" key="3">
    <source>
        <dbReference type="EMBL" id="CCO19033.1"/>
    </source>
</evidence>
<dbReference type="PANTHER" id="PTHR43268">
    <property type="entry name" value="THIOSULFATE SULFURTRANSFERASE/RHODANESE-LIKE DOMAIN-CONTAINING PROTEIN 2"/>
    <property type="match status" value="1"/>
</dbReference>
<gene>
    <name evidence="3" type="ordered locus">Bathy12g01690</name>
</gene>
<evidence type="ECO:0000259" key="2">
    <source>
        <dbReference type="PROSITE" id="PS50206"/>
    </source>
</evidence>
<dbReference type="eggNOG" id="KOG2551">
    <property type="taxonomic scope" value="Eukaryota"/>
</dbReference>
<dbReference type="SUPFAM" id="SSF52821">
    <property type="entry name" value="Rhodanese/Cell cycle control phosphatase"/>
    <property type="match status" value="1"/>
</dbReference>
<feature type="coiled-coil region" evidence="1">
    <location>
        <begin position="98"/>
        <end position="125"/>
    </location>
</feature>
<evidence type="ECO:0000313" key="4">
    <source>
        <dbReference type="Proteomes" id="UP000198341"/>
    </source>
</evidence>
<dbReference type="KEGG" id="bpg:Bathy12g01690"/>
<dbReference type="Pfam" id="PF17773">
    <property type="entry name" value="UPF0176_N"/>
    <property type="match status" value="1"/>
</dbReference>
<dbReference type="Pfam" id="PF00581">
    <property type="entry name" value="Rhodanese"/>
    <property type="match status" value="1"/>
</dbReference>
<sequence length="415" mass="46731">MTTRTDERRQRRVPKGTCDEFYFEKNMKKCCCCSCRCDVVETDEPHAVVLFYRYISHGERVLNSTTLNALKTSLENAMLDLDVRGKIRLSPEGINGTAAGKESRVKQFEREMKSTKGKFAILELQGVDFKRERVNVNTRAVSEEYGRCKHIFESASVRIVDEVCPFEPSSSKKKAEERLQLGQQRLQPNRLTPSEWREAIQSSDDDVVVLDVRNSYESRMGRFVPEKTVCCPIRRFNQFKEWVEEKGGKAYIENKKVLAYCTGGVRCEKATAYLLSLNVTKEVSVLEGGIVAYARDIGGDGFVGKNYVFDARGCVDVGGFIDENNNFSNNNNINNNNLLSLTKCDGCKAPCIPHLARCASKACHVILAACEECSKSSTSIYCCDTCKANKDGEKKRACECDSYRSRELRCEIPAV</sequence>
<dbReference type="Gene3D" id="3.40.250.10">
    <property type="entry name" value="Rhodanese-like domain"/>
    <property type="match status" value="1"/>
</dbReference>
<dbReference type="OrthoDB" id="498636at2759"/>
<dbReference type="Gene3D" id="3.30.70.100">
    <property type="match status" value="1"/>
</dbReference>
<evidence type="ECO:0000256" key="1">
    <source>
        <dbReference type="SAM" id="Coils"/>
    </source>
</evidence>
<keyword evidence="4" id="KW-1185">Reference proteome</keyword>
<dbReference type="InterPro" id="IPR036873">
    <property type="entry name" value="Rhodanese-like_dom_sf"/>
</dbReference>
<reference evidence="3 4" key="1">
    <citation type="submission" date="2011-10" db="EMBL/GenBank/DDBJ databases">
        <authorList>
            <person name="Genoscope - CEA"/>
        </authorList>
    </citation>
    <scope>NUCLEOTIDE SEQUENCE [LARGE SCALE GENOMIC DNA]</scope>
    <source>
        <strain evidence="3 4">RCC 1105</strain>
    </source>
</reference>
<dbReference type="AlphaFoldDB" id="K8FBM8"/>
<dbReference type="SMART" id="SM00450">
    <property type="entry name" value="RHOD"/>
    <property type="match status" value="1"/>
</dbReference>
<dbReference type="Pfam" id="PF12368">
    <property type="entry name" value="Rhodanese_C"/>
    <property type="match status" value="1"/>
</dbReference>
<dbReference type="InterPro" id="IPR022111">
    <property type="entry name" value="Rhodanese_C"/>
</dbReference>
<proteinExistence type="predicted"/>
<feature type="domain" description="Rhodanese" evidence="2">
    <location>
        <begin position="203"/>
        <end position="302"/>
    </location>
</feature>
<dbReference type="Proteomes" id="UP000198341">
    <property type="component" value="Chromosome 12"/>
</dbReference>
<dbReference type="PROSITE" id="PS50206">
    <property type="entry name" value="RHODANESE_3"/>
    <property type="match status" value="1"/>
</dbReference>
<dbReference type="InterPro" id="IPR001763">
    <property type="entry name" value="Rhodanese-like_dom"/>
</dbReference>
<dbReference type="InterPro" id="IPR020936">
    <property type="entry name" value="TrhO"/>
</dbReference>
<keyword evidence="1" id="KW-0175">Coiled coil</keyword>
<dbReference type="InterPro" id="IPR040503">
    <property type="entry name" value="TRHO_N"/>
</dbReference>
<dbReference type="PANTHER" id="PTHR43268:SF6">
    <property type="entry name" value="THIOSULFATE SULFURTRANSFERASE_RHODANESE-LIKE DOMAIN-CONTAINING PROTEIN 2"/>
    <property type="match status" value="1"/>
</dbReference>
<name>K8FBM8_9CHLO</name>
<dbReference type="EMBL" id="FO082267">
    <property type="protein sequence ID" value="CCO19033.1"/>
    <property type="molecule type" value="Genomic_DNA"/>
</dbReference>
<organism evidence="3 4">
    <name type="scientific">Bathycoccus prasinos</name>
    <dbReference type="NCBI Taxonomy" id="41875"/>
    <lineage>
        <taxon>Eukaryota</taxon>
        <taxon>Viridiplantae</taxon>
        <taxon>Chlorophyta</taxon>
        <taxon>Mamiellophyceae</taxon>
        <taxon>Mamiellales</taxon>
        <taxon>Bathycoccaceae</taxon>
        <taxon>Bathycoccus</taxon>
    </lineage>
</organism>
<accession>K8FBM8</accession>
<protein>
    <recommendedName>
        <fullName evidence="2">Rhodanese domain-containing protein</fullName>
    </recommendedName>
</protein>
<dbReference type="RefSeq" id="XP_007509918.1">
    <property type="nucleotide sequence ID" value="XM_007509856.1"/>
</dbReference>
<dbReference type="GeneID" id="19012382"/>